<name>A0A948W403_UNCEI</name>
<dbReference type="PANTHER" id="PTHR30576:SF0">
    <property type="entry name" value="UNDECAPRENYL-PHOSPHATE N-ACETYLGALACTOSAMINYL 1-PHOSPHATE TRANSFERASE-RELATED"/>
    <property type="match status" value="1"/>
</dbReference>
<feature type="compositionally biased region" description="Basic and acidic residues" evidence="2">
    <location>
        <begin position="221"/>
        <end position="230"/>
    </location>
</feature>
<reference evidence="5" key="1">
    <citation type="submission" date="2021-05" db="EMBL/GenBank/DDBJ databases">
        <title>Energy efficiency and biological interactions define the core microbiome of deep oligotrophic groundwater.</title>
        <authorList>
            <person name="Mehrshad M."/>
            <person name="Lopez-Fernandez M."/>
            <person name="Bell E."/>
            <person name="Bernier-Latmani R."/>
            <person name="Bertilsson S."/>
            <person name="Dopson M."/>
        </authorList>
    </citation>
    <scope>NUCLEOTIDE SEQUENCE</scope>
    <source>
        <strain evidence="5">Modern_marine.mb.64</strain>
    </source>
</reference>
<feature type="transmembrane region" description="Helical" evidence="3">
    <location>
        <begin position="20"/>
        <end position="39"/>
    </location>
</feature>
<dbReference type="AlphaFoldDB" id="A0A948W403"/>
<evidence type="ECO:0000256" key="1">
    <source>
        <dbReference type="ARBA" id="ARBA00006464"/>
    </source>
</evidence>
<sequence length="230" mass="25766">MPNSFYARAGKRILDTFISLSLLLAAGPLFLIIALAIKLDSRGPVFYRQERIGQKGRPFSLLKFRSMIVDAEHQGAGILVLAGDDRITRVGRILRKFSLDELPQIINVLGGGMSIIGPRPGLKYQTDKYNELQSRRLFVKPGITGWAQVNGRNSIPWDRRIELDIEYVDRISLGLDFKILCRTPFVVLGGEGQIAKADFWKERSGTESKAEDTAENDDGEGGDRRSTLEW</sequence>
<dbReference type="PANTHER" id="PTHR30576">
    <property type="entry name" value="COLANIC BIOSYNTHESIS UDP-GLUCOSE LIPID CARRIER TRANSFERASE"/>
    <property type="match status" value="1"/>
</dbReference>
<protein>
    <submittedName>
        <fullName evidence="5">Sugar transferase</fullName>
    </submittedName>
</protein>
<gene>
    <name evidence="5" type="ORF">KJ970_12165</name>
</gene>
<proteinExistence type="inferred from homology"/>
<evidence type="ECO:0000259" key="4">
    <source>
        <dbReference type="Pfam" id="PF02397"/>
    </source>
</evidence>
<keyword evidence="3" id="KW-0812">Transmembrane</keyword>
<evidence type="ECO:0000256" key="2">
    <source>
        <dbReference type="SAM" id="MobiDB-lite"/>
    </source>
</evidence>
<keyword evidence="5" id="KW-0808">Transferase</keyword>
<evidence type="ECO:0000313" key="5">
    <source>
        <dbReference type="EMBL" id="MBU2691672.1"/>
    </source>
</evidence>
<feature type="domain" description="Bacterial sugar transferase" evidence="4">
    <location>
        <begin position="11"/>
        <end position="188"/>
    </location>
</feature>
<comment type="similarity">
    <text evidence="1">Belongs to the bacterial sugar transferase family.</text>
</comment>
<dbReference type="GO" id="GO:0016780">
    <property type="term" value="F:phosphotransferase activity, for other substituted phosphate groups"/>
    <property type="evidence" value="ECO:0007669"/>
    <property type="project" value="TreeGrafter"/>
</dbReference>
<comment type="caution">
    <text evidence="5">The sequence shown here is derived from an EMBL/GenBank/DDBJ whole genome shotgun (WGS) entry which is preliminary data.</text>
</comment>
<feature type="region of interest" description="Disordered" evidence="2">
    <location>
        <begin position="200"/>
        <end position="230"/>
    </location>
</feature>
<evidence type="ECO:0000313" key="6">
    <source>
        <dbReference type="Proteomes" id="UP000777784"/>
    </source>
</evidence>
<dbReference type="InterPro" id="IPR003362">
    <property type="entry name" value="Bact_transf"/>
</dbReference>
<accession>A0A948W403</accession>
<feature type="compositionally biased region" description="Basic and acidic residues" evidence="2">
    <location>
        <begin position="200"/>
        <end position="212"/>
    </location>
</feature>
<organism evidence="5 6">
    <name type="scientific">Eiseniibacteriota bacterium</name>
    <dbReference type="NCBI Taxonomy" id="2212470"/>
    <lineage>
        <taxon>Bacteria</taxon>
        <taxon>Candidatus Eiseniibacteriota</taxon>
    </lineage>
</organism>
<dbReference type="EMBL" id="JAHJDP010000072">
    <property type="protein sequence ID" value="MBU2691672.1"/>
    <property type="molecule type" value="Genomic_DNA"/>
</dbReference>
<evidence type="ECO:0000256" key="3">
    <source>
        <dbReference type="SAM" id="Phobius"/>
    </source>
</evidence>
<dbReference type="Proteomes" id="UP000777784">
    <property type="component" value="Unassembled WGS sequence"/>
</dbReference>
<keyword evidence="3" id="KW-1133">Transmembrane helix</keyword>
<dbReference type="Pfam" id="PF02397">
    <property type="entry name" value="Bac_transf"/>
    <property type="match status" value="1"/>
</dbReference>
<keyword evidence="3" id="KW-0472">Membrane</keyword>